<dbReference type="InterPro" id="IPR036412">
    <property type="entry name" value="HAD-like_sf"/>
</dbReference>
<dbReference type="Gene3D" id="1.10.150.240">
    <property type="entry name" value="Putative phosphatase, domain 2"/>
    <property type="match status" value="1"/>
</dbReference>
<organism evidence="6 7">
    <name type="scientific">Streptomyces daliensis</name>
    <dbReference type="NCBI Taxonomy" id="299421"/>
    <lineage>
        <taxon>Bacteria</taxon>
        <taxon>Bacillati</taxon>
        <taxon>Actinomycetota</taxon>
        <taxon>Actinomycetes</taxon>
        <taxon>Kitasatosporales</taxon>
        <taxon>Streptomycetaceae</taxon>
        <taxon>Streptomyces</taxon>
    </lineage>
</organism>
<dbReference type="InterPro" id="IPR023214">
    <property type="entry name" value="HAD_sf"/>
</dbReference>
<name>A0A8T4IIE9_9ACTN</name>
<evidence type="ECO:0000313" key="6">
    <source>
        <dbReference type="EMBL" id="MBR7671659.1"/>
    </source>
</evidence>
<dbReference type="PRINTS" id="PR00413">
    <property type="entry name" value="HADHALOGNASE"/>
</dbReference>
<keyword evidence="5" id="KW-0119">Carbohydrate metabolism</keyword>
<keyword evidence="4" id="KW-0460">Magnesium</keyword>
<dbReference type="PANTHER" id="PTHR46193">
    <property type="entry name" value="6-PHOSPHOGLUCONATE PHOSPHATASE"/>
    <property type="match status" value="1"/>
</dbReference>
<dbReference type="InterPro" id="IPR051600">
    <property type="entry name" value="Beta-PGM-like"/>
</dbReference>
<evidence type="ECO:0000256" key="4">
    <source>
        <dbReference type="ARBA" id="ARBA00022842"/>
    </source>
</evidence>
<comment type="caution">
    <text evidence="6">The sequence shown here is derived from an EMBL/GenBank/DDBJ whole genome shotgun (WGS) entry which is preliminary data.</text>
</comment>
<evidence type="ECO:0000313" key="7">
    <source>
        <dbReference type="Proteomes" id="UP000675554"/>
    </source>
</evidence>
<keyword evidence="7" id="KW-1185">Reference proteome</keyword>
<comment type="cofactor">
    <cofactor evidence="1">
        <name>Mg(2+)</name>
        <dbReference type="ChEBI" id="CHEBI:18420"/>
    </cofactor>
</comment>
<dbReference type="InterPro" id="IPR023198">
    <property type="entry name" value="PGP-like_dom2"/>
</dbReference>
<sequence length="230" mass="24125">MTDRAVIFDLDGTIVDSGSNYFEAEREVLHRHGARGFDRATHGQYTGIGMRDMLDSLRGRYGLREDTDTLLEEVNASYLALATAEPSPVPGMRELIQGLHADGHRLGVASGSSRDTIETVLAAVGLGEFFRVVVSAEEVPAGKPDPAVFLRTARQLGVAAARTVVIEDSVAGVRAARAARMGCVAVPAAGDYTDPGEWGGSTVFPQHEAGTGIDPGAVRAAVDGLLHASG</sequence>
<dbReference type="GO" id="GO:0046872">
    <property type="term" value="F:metal ion binding"/>
    <property type="evidence" value="ECO:0007669"/>
    <property type="project" value="UniProtKB-KW"/>
</dbReference>
<evidence type="ECO:0000256" key="5">
    <source>
        <dbReference type="ARBA" id="ARBA00023277"/>
    </source>
</evidence>
<dbReference type="NCBIfam" id="TIGR01509">
    <property type="entry name" value="HAD-SF-IA-v3"/>
    <property type="match status" value="1"/>
</dbReference>
<dbReference type="InterPro" id="IPR006439">
    <property type="entry name" value="HAD-SF_hydro_IA"/>
</dbReference>
<dbReference type="EMBL" id="JAGSMN010000020">
    <property type="protein sequence ID" value="MBR7671659.1"/>
    <property type="molecule type" value="Genomic_DNA"/>
</dbReference>
<dbReference type="SUPFAM" id="SSF56784">
    <property type="entry name" value="HAD-like"/>
    <property type="match status" value="1"/>
</dbReference>
<evidence type="ECO:0000256" key="2">
    <source>
        <dbReference type="ARBA" id="ARBA00006171"/>
    </source>
</evidence>
<evidence type="ECO:0000256" key="1">
    <source>
        <dbReference type="ARBA" id="ARBA00001946"/>
    </source>
</evidence>
<dbReference type="SFLD" id="SFLDG01135">
    <property type="entry name" value="C1.5.6:_HAD__Beta-PGM__Phospha"/>
    <property type="match status" value="1"/>
</dbReference>
<dbReference type="PANTHER" id="PTHR46193:SF18">
    <property type="entry name" value="HEXITOL PHOSPHATASE B"/>
    <property type="match status" value="1"/>
</dbReference>
<reference evidence="6" key="1">
    <citation type="submission" date="2021-04" db="EMBL/GenBank/DDBJ databases">
        <title>Sequencing of actinobacteria type strains.</title>
        <authorList>
            <person name="Nguyen G.-S."/>
            <person name="Wentzel A."/>
        </authorList>
    </citation>
    <scope>NUCLEOTIDE SEQUENCE</scope>
    <source>
        <strain evidence="6">DSM 42095</strain>
    </source>
</reference>
<dbReference type="GO" id="GO:0003824">
    <property type="term" value="F:catalytic activity"/>
    <property type="evidence" value="ECO:0007669"/>
    <property type="project" value="UniProtKB-ARBA"/>
</dbReference>
<evidence type="ECO:0000256" key="3">
    <source>
        <dbReference type="ARBA" id="ARBA00022723"/>
    </source>
</evidence>
<dbReference type="Pfam" id="PF13419">
    <property type="entry name" value="HAD_2"/>
    <property type="match status" value="1"/>
</dbReference>
<protein>
    <submittedName>
        <fullName evidence="6">HAD family phosphatase</fullName>
    </submittedName>
</protein>
<dbReference type="Gene3D" id="3.40.50.1000">
    <property type="entry name" value="HAD superfamily/HAD-like"/>
    <property type="match status" value="1"/>
</dbReference>
<dbReference type="SFLD" id="SFLDS00003">
    <property type="entry name" value="Haloacid_Dehalogenase"/>
    <property type="match status" value="1"/>
</dbReference>
<gene>
    <name evidence="6" type="ORF">KDA82_01115</name>
</gene>
<proteinExistence type="inferred from homology"/>
<comment type="similarity">
    <text evidence="2">Belongs to the HAD-like hydrolase superfamily. CbbY/CbbZ/Gph/YieH family.</text>
</comment>
<dbReference type="NCBIfam" id="TIGR01549">
    <property type="entry name" value="HAD-SF-IA-v1"/>
    <property type="match status" value="1"/>
</dbReference>
<keyword evidence="3" id="KW-0479">Metal-binding</keyword>
<dbReference type="InterPro" id="IPR041492">
    <property type="entry name" value="HAD_2"/>
</dbReference>
<accession>A0A8T4IIE9</accession>
<dbReference type="Proteomes" id="UP000675554">
    <property type="component" value="Unassembled WGS sequence"/>
</dbReference>
<dbReference type="SFLD" id="SFLDG01129">
    <property type="entry name" value="C1.5:_HAD__Beta-PGM__Phosphata"/>
    <property type="match status" value="1"/>
</dbReference>
<dbReference type="AlphaFoldDB" id="A0A8T4IIE9"/>